<sequence length="766" mass="86600">MMLRLSTFRTRVLRPCLPRYPSRAVSTSAPPLIRIQDATFYENYPTAENEAKRQNPPLVPDLSFTLPSGPTEGGLEHWAVIGAAGRTQFLEVLRGRHICIPPTARSYPYLLTDDIAKKNLRLRHPSNAIQYIGFSGEGSGAIGGTRGAYLSARYESLREETDWTVHQYLKGQTSLNPLEEEREGNVRDEKLFLQVVAELHLEELLEMPVANLSNGQTRRARIAKALLSKPELLLLDDAFMGLDPATARSISNLLHRLASKSDPRLVLSLRPQDTIPDWITHILVLGNSNRIVAQGTRSHMKDVFNMWGKMARIRNTHKNNKEHKELAEKTKSDLDAGHLDPQLLWDLQLVPQDKPTPTQELPPPGGEPLVEMDGVRVQYGDKVVLGDWNQHVREKEREGLHWTVRRGQRWAILGANGSGKTTLLSLITSDHPQAYALPIKLLGRSRLPEAGKPGISIFELQSRIGHSSPEIHAFFPRQLTIRQSLESAFAETFLSKPALDHDRDLDVSAALRFFRAELNPNFNITAEQDPPSIEQDPVYFPKSRYYRPVFSPLDYDVDYADTVTFGQCSTAHQRLILFLRAMVSKPDILILDEPFSGMTSSLRDKCIYFLEYGETSRPKETCLSGRPARPRRNPWITSDPFPKDTLTPLTTSVSGSTPISYLRHTGLTESQALIMISHVREEIPNSVRHYIRLPSTMHDADSGLDFRCGTLKGKSFLSQPKIWGLAWAPKEEFESKASRSTRQRKSKAKRLDGDEFDEEVHEWWSI</sequence>
<dbReference type="Pfam" id="PF00005">
    <property type="entry name" value="ABC_tran"/>
    <property type="match status" value="2"/>
</dbReference>
<dbReference type="EMBL" id="JBFXLS010000024">
    <property type="protein sequence ID" value="KAL2827529.1"/>
    <property type="molecule type" value="Genomic_DNA"/>
</dbReference>
<dbReference type="SUPFAM" id="SSF52540">
    <property type="entry name" value="P-loop containing nucleoside triphosphate hydrolases"/>
    <property type="match status" value="2"/>
</dbReference>
<dbReference type="SMART" id="SM00382">
    <property type="entry name" value="AAA"/>
    <property type="match status" value="1"/>
</dbReference>
<gene>
    <name evidence="5" type="ORF">BDW59DRAFT_55495</name>
</gene>
<evidence type="ECO:0000256" key="2">
    <source>
        <dbReference type="ARBA" id="ARBA00022840"/>
    </source>
</evidence>
<evidence type="ECO:0000259" key="4">
    <source>
        <dbReference type="PROSITE" id="PS50893"/>
    </source>
</evidence>
<dbReference type="PROSITE" id="PS50893">
    <property type="entry name" value="ABC_TRANSPORTER_2"/>
    <property type="match status" value="2"/>
</dbReference>
<reference evidence="5 6" key="1">
    <citation type="submission" date="2024-07" db="EMBL/GenBank/DDBJ databases">
        <title>Section-level genome sequencing and comparative genomics of Aspergillus sections Usti and Cavernicolus.</title>
        <authorList>
            <consortium name="Lawrence Berkeley National Laboratory"/>
            <person name="Nybo J.L."/>
            <person name="Vesth T.C."/>
            <person name="Theobald S."/>
            <person name="Frisvad J.C."/>
            <person name="Larsen T.O."/>
            <person name="Kjaerboelling I."/>
            <person name="Rothschild-Mancinelli K."/>
            <person name="Lyhne E.K."/>
            <person name="Kogle M.E."/>
            <person name="Barry K."/>
            <person name="Clum A."/>
            <person name="Na H."/>
            <person name="Ledsgaard L."/>
            <person name="Lin J."/>
            <person name="Lipzen A."/>
            <person name="Kuo A."/>
            <person name="Riley R."/>
            <person name="Mondo S."/>
            <person name="LaButti K."/>
            <person name="Haridas S."/>
            <person name="Pangalinan J."/>
            <person name="Salamov A.A."/>
            <person name="Simmons B.A."/>
            <person name="Magnuson J.K."/>
            <person name="Chen J."/>
            <person name="Drula E."/>
            <person name="Henrissat B."/>
            <person name="Wiebenga A."/>
            <person name="Lubbers R.J."/>
            <person name="Gomes A.C."/>
            <person name="Makela M.R."/>
            <person name="Stajich J."/>
            <person name="Grigoriev I.V."/>
            <person name="Mortensen U.H."/>
            <person name="De vries R.P."/>
            <person name="Baker S.E."/>
            <person name="Andersen M.R."/>
        </authorList>
    </citation>
    <scope>NUCLEOTIDE SEQUENCE [LARGE SCALE GENOMIC DNA]</scope>
    <source>
        <strain evidence="5 6">CBS 600.67</strain>
    </source>
</reference>
<dbReference type="InterPro" id="IPR050334">
    <property type="entry name" value="Molybdenum_import_ModC"/>
</dbReference>
<dbReference type="InterPro" id="IPR003593">
    <property type="entry name" value="AAA+_ATPase"/>
</dbReference>
<evidence type="ECO:0000313" key="5">
    <source>
        <dbReference type="EMBL" id="KAL2827529.1"/>
    </source>
</evidence>
<evidence type="ECO:0000256" key="3">
    <source>
        <dbReference type="SAM" id="MobiDB-lite"/>
    </source>
</evidence>
<proteinExistence type="predicted"/>
<keyword evidence="6" id="KW-1185">Reference proteome</keyword>
<dbReference type="Gene3D" id="3.40.50.300">
    <property type="entry name" value="P-loop containing nucleotide triphosphate hydrolases"/>
    <property type="match status" value="2"/>
</dbReference>
<accession>A0ABR4IIC9</accession>
<dbReference type="GO" id="GO:0016787">
    <property type="term" value="F:hydrolase activity"/>
    <property type="evidence" value="ECO:0007669"/>
    <property type="project" value="UniProtKB-KW"/>
</dbReference>
<organism evidence="5 6">
    <name type="scientific">Aspergillus cavernicola</name>
    <dbReference type="NCBI Taxonomy" id="176166"/>
    <lineage>
        <taxon>Eukaryota</taxon>
        <taxon>Fungi</taxon>
        <taxon>Dikarya</taxon>
        <taxon>Ascomycota</taxon>
        <taxon>Pezizomycotina</taxon>
        <taxon>Eurotiomycetes</taxon>
        <taxon>Eurotiomycetidae</taxon>
        <taxon>Eurotiales</taxon>
        <taxon>Aspergillaceae</taxon>
        <taxon>Aspergillus</taxon>
        <taxon>Aspergillus subgen. Nidulantes</taxon>
    </lineage>
</organism>
<feature type="domain" description="ABC transporter" evidence="4">
    <location>
        <begin position="93"/>
        <end position="312"/>
    </location>
</feature>
<protein>
    <submittedName>
        <fullName evidence="5">P-loop containing nucleoside triphosphate hydrolase protein</fullName>
    </submittedName>
</protein>
<dbReference type="Proteomes" id="UP001610335">
    <property type="component" value="Unassembled WGS sequence"/>
</dbReference>
<dbReference type="PANTHER" id="PTHR43514">
    <property type="entry name" value="ABC TRANSPORTER I FAMILY MEMBER 10"/>
    <property type="match status" value="1"/>
</dbReference>
<comment type="caution">
    <text evidence="5">The sequence shown here is derived from an EMBL/GenBank/DDBJ whole genome shotgun (WGS) entry which is preliminary data.</text>
</comment>
<evidence type="ECO:0000313" key="6">
    <source>
        <dbReference type="Proteomes" id="UP001610335"/>
    </source>
</evidence>
<name>A0ABR4IIC9_9EURO</name>
<dbReference type="InterPro" id="IPR003439">
    <property type="entry name" value="ABC_transporter-like_ATP-bd"/>
</dbReference>
<dbReference type="PANTHER" id="PTHR43514:SF4">
    <property type="entry name" value="ABC TRANSPORTER I FAMILY MEMBER 10"/>
    <property type="match status" value="1"/>
</dbReference>
<feature type="compositionally biased region" description="Basic residues" evidence="3">
    <location>
        <begin position="739"/>
        <end position="748"/>
    </location>
</feature>
<feature type="domain" description="ABC transporter" evidence="4">
    <location>
        <begin position="375"/>
        <end position="695"/>
    </location>
</feature>
<keyword evidence="2" id="KW-0067">ATP-binding</keyword>
<feature type="region of interest" description="Disordered" evidence="3">
    <location>
        <begin position="733"/>
        <end position="756"/>
    </location>
</feature>
<keyword evidence="5" id="KW-0378">Hydrolase</keyword>
<evidence type="ECO:0000256" key="1">
    <source>
        <dbReference type="ARBA" id="ARBA00022741"/>
    </source>
</evidence>
<dbReference type="InterPro" id="IPR027417">
    <property type="entry name" value="P-loop_NTPase"/>
</dbReference>
<keyword evidence="1" id="KW-0547">Nucleotide-binding</keyword>